<dbReference type="Pfam" id="PF00501">
    <property type="entry name" value="AMP-binding"/>
    <property type="match status" value="1"/>
</dbReference>
<name>A0A9W6I659_9ACTN</name>
<dbReference type="GO" id="GO:0044550">
    <property type="term" value="P:secondary metabolite biosynthetic process"/>
    <property type="evidence" value="ECO:0007669"/>
    <property type="project" value="TreeGrafter"/>
</dbReference>
<dbReference type="InterPro" id="IPR042099">
    <property type="entry name" value="ANL_N_sf"/>
</dbReference>
<dbReference type="InterPro" id="IPR020845">
    <property type="entry name" value="AMP-binding_CS"/>
</dbReference>
<comment type="caution">
    <text evidence="4">The sequence shown here is derived from an EMBL/GenBank/DDBJ whole genome shotgun (WGS) entry which is preliminary data.</text>
</comment>
<evidence type="ECO:0000313" key="5">
    <source>
        <dbReference type="Proteomes" id="UP001143474"/>
    </source>
</evidence>
<dbReference type="SMART" id="SM00823">
    <property type="entry name" value="PKS_PP"/>
    <property type="match status" value="1"/>
</dbReference>
<dbReference type="PROSITE" id="PS50075">
    <property type="entry name" value="CARRIER"/>
    <property type="match status" value="1"/>
</dbReference>
<proteinExistence type="predicted"/>
<dbReference type="InterPro" id="IPR009081">
    <property type="entry name" value="PP-bd_ACP"/>
</dbReference>
<dbReference type="Gene3D" id="3.30.300.30">
    <property type="match status" value="1"/>
</dbReference>
<dbReference type="PROSITE" id="PS00012">
    <property type="entry name" value="PHOSPHOPANTETHEINE"/>
    <property type="match status" value="1"/>
</dbReference>
<protein>
    <recommendedName>
        <fullName evidence="3">Carrier domain-containing protein</fullName>
    </recommendedName>
</protein>
<dbReference type="InterPro" id="IPR006162">
    <property type="entry name" value="Ppantetheine_attach_site"/>
</dbReference>
<reference evidence="4" key="1">
    <citation type="journal article" date="2014" name="Int. J. Syst. Evol. Microbiol.">
        <title>Complete genome sequence of Corynebacterium casei LMG S-19264T (=DSM 44701T), isolated from a smear-ripened cheese.</title>
        <authorList>
            <consortium name="US DOE Joint Genome Institute (JGI-PGF)"/>
            <person name="Walter F."/>
            <person name="Albersmeier A."/>
            <person name="Kalinowski J."/>
            <person name="Ruckert C."/>
        </authorList>
    </citation>
    <scope>NUCLEOTIDE SEQUENCE</scope>
    <source>
        <strain evidence="4">VKM Ac-2007</strain>
    </source>
</reference>
<evidence type="ECO:0000256" key="2">
    <source>
        <dbReference type="ARBA" id="ARBA00022553"/>
    </source>
</evidence>
<dbReference type="EMBL" id="BSEV01000018">
    <property type="protein sequence ID" value="GLK12751.1"/>
    <property type="molecule type" value="Genomic_DNA"/>
</dbReference>
<dbReference type="GO" id="GO:0031177">
    <property type="term" value="F:phosphopantetheine binding"/>
    <property type="evidence" value="ECO:0007669"/>
    <property type="project" value="InterPro"/>
</dbReference>
<dbReference type="Gene3D" id="1.10.1200.10">
    <property type="entry name" value="ACP-like"/>
    <property type="match status" value="1"/>
</dbReference>
<dbReference type="Pfam" id="PF00550">
    <property type="entry name" value="PP-binding"/>
    <property type="match status" value="1"/>
</dbReference>
<organism evidence="4 5">
    <name type="scientific">Streptosporangium carneum</name>
    <dbReference type="NCBI Taxonomy" id="47481"/>
    <lineage>
        <taxon>Bacteria</taxon>
        <taxon>Bacillati</taxon>
        <taxon>Actinomycetota</taxon>
        <taxon>Actinomycetes</taxon>
        <taxon>Streptosporangiales</taxon>
        <taxon>Streptosporangiaceae</taxon>
        <taxon>Streptosporangium</taxon>
    </lineage>
</organism>
<accession>A0A9W6I659</accession>
<dbReference type="GO" id="GO:0005737">
    <property type="term" value="C:cytoplasm"/>
    <property type="evidence" value="ECO:0007669"/>
    <property type="project" value="TreeGrafter"/>
</dbReference>
<dbReference type="AlphaFoldDB" id="A0A9W6I659"/>
<dbReference type="PANTHER" id="PTHR45527:SF1">
    <property type="entry name" value="FATTY ACID SYNTHASE"/>
    <property type="match status" value="1"/>
</dbReference>
<evidence type="ECO:0000256" key="1">
    <source>
        <dbReference type="ARBA" id="ARBA00022450"/>
    </source>
</evidence>
<evidence type="ECO:0000259" key="3">
    <source>
        <dbReference type="PROSITE" id="PS50075"/>
    </source>
</evidence>
<reference evidence="4" key="2">
    <citation type="submission" date="2023-01" db="EMBL/GenBank/DDBJ databases">
        <authorList>
            <person name="Sun Q."/>
            <person name="Evtushenko L."/>
        </authorList>
    </citation>
    <scope>NUCLEOTIDE SEQUENCE</scope>
    <source>
        <strain evidence="4">VKM Ac-2007</strain>
    </source>
</reference>
<keyword evidence="2" id="KW-0597">Phosphoprotein</keyword>
<dbReference type="SUPFAM" id="SSF56801">
    <property type="entry name" value="Acetyl-CoA synthetase-like"/>
    <property type="match status" value="1"/>
</dbReference>
<dbReference type="GO" id="GO:0043041">
    <property type="term" value="P:amino acid activation for nonribosomal peptide biosynthetic process"/>
    <property type="evidence" value="ECO:0007669"/>
    <property type="project" value="TreeGrafter"/>
</dbReference>
<sequence>MTFVHRMVEEVASARPDAPAVDGPAGSLSYGELLRRARGFAGLLRELGAGPGEVVAVEDGGTPAAVTALLGALYAGCVILPMDSALSPELRDTMIEAAGARFLVRADDGGWRVFEPGQTLPRTIPDRPEPLAAPADLDPRAPAYVCFTSGSTGRPKAVLGAHDSLGHFVGWQRDAFSVGPADRVAQLTGWSFDVVLRDVFTPLVSGATLCLPGSRSRDADRVFTFARAYGVTLAHVVPSLVRRWLAADAVDTAVPTLRVAFFAGEPLHAELVGDWRARVAPGSRVVNLYGPTETTLAKCFFEVPAEPGSGPLPVGEPLPGCAVSVLRPDSWEPAETGEVVLTTRYRSLGYLDAGEAGTFAAAPTGEPAYRTGDLGRWDEHGRLHLLGRLDQQVKVRGVRLRLPEIERVLRGVAGVRDAAVVDRVDERGAVLLVGHLVADQAVPPVRLLREAILREMPAAAVPDEFVPHADLPLLPNGKVDRASLRALGPARAAEAVPAQRAEAADASEDAVTARVVEICGKVLGVDSVPVTEDLFELGVDSLSAMEIAARLEDALGAEIPLGLVFDHPTVKEISGYLTGRGLA</sequence>
<dbReference type="SUPFAM" id="SSF47336">
    <property type="entry name" value="ACP-like"/>
    <property type="match status" value="1"/>
</dbReference>
<dbReference type="InterPro" id="IPR020806">
    <property type="entry name" value="PKS_PP-bd"/>
</dbReference>
<dbReference type="Proteomes" id="UP001143474">
    <property type="component" value="Unassembled WGS sequence"/>
</dbReference>
<dbReference type="SMART" id="SM01294">
    <property type="entry name" value="PKS_PP_betabranch"/>
    <property type="match status" value="1"/>
</dbReference>
<dbReference type="InterPro" id="IPR000873">
    <property type="entry name" value="AMP-dep_synth/lig_dom"/>
</dbReference>
<keyword evidence="5" id="KW-1185">Reference proteome</keyword>
<dbReference type="InterPro" id="IPR045851">
    <property type="entry name" value="AMP-bd_C_sf"/>
</dbReference>
<keyword evidence="1" id="KW-0596">Phosphopantetheine</keyword>
<dbReference type="RefSeq" id="WP_271221068.1">
    <property type="nucleotide sequence ID" value="NZ_BAAAVD010000008.1"/>
</dbReference>
<dbReference type="PANTHER" id="PTHR45527">
    <property type="entry name" value="NONRIBOSOMAL PEPTIDE SYNTHETASE"/>
    <property type="match status" value="1"/>
</dbReference>
<gene>
    <name evidence="4" type="ORF">GCM10017600_61610</name>
</gene>
<feature type="domain" description="Carrier" evidence="3">
    <location>
        <begin position="506"/>
        <end position="581"/>
    </location>
</feature>
<dbReference type="Gene3D" id="3.40.50.12780">
    <property type="entry name" value="N-terminal domain of ligase-like"/>
    <property type="match status" value="1"/>
</dbReference>
<dbReference type="InterPro" id="IPR036736">
    <property type="entry name" value="ACP-like_sf"/>
</dbReference>
<dbReference type="CDD" id="cd05930">
    <property type="entry name" value="A_NRPS"/>
    <property type="match status" value="1"/>
</dbReference>
<evidence type="ECO:0000313" key="4">
    <source>
        <dbReference type="EMBL" id="GLK12751.1"/>
    </source>
</evidence>
<dbReference type="PROSITE" id="PS00455">
    <property type="entry name" value="AMP_BINDING"/>
    <property type="match status" value="1"/>
</dbReference>